<protein>
    <recommendedName>
        <fullName evidence="4">P-type conjugative transfer protein TrbJ</fullName>
    </recommendedName>
</protein>
<dbReference type="RefSeq" id="WP_013581508.1">
    <property type="nucleotide sequence ID" value="NC_015064.1"/>
</dbReference>
<organism evidence="3">
    <name type="scientific">Granulicella tundricola (strain ATCC BAA-1859 / DSM 23138 / MP5ACTX9)</name>
    <dbReference type="NCBI Taxonomy" id="1198114"/>
    <lineage>
        <taxon>Bacteria</taxon>
        <taxon>Pseudomonadati</taxon>
        <taxon>Acidobacteriota</taxon>
        <taxon>Terriglobia</taxon>
        <taxon>Terriglobales</taxon>
        <taxon>Acidobacteriaceae</taxon>
        <taxon>Granulicella</taxon>
    </lineage>
</organism>
<reference evidence="3" key="1">
    <citation type="submission" date="2011-01" db="EMBL/GenBank/DDBJ databases">
        <title>Complete sequence of chromosome of Acidobacterium sp. MP5ACTX9.</title>
        <authorList>
            <consortium name="US DOE Joint Genome Institute"/>
            <person name="Lucas S."/>
            <person name="Copeland A."/>
            <person name="Lapidus A."/>
            <person name="Cheng J.-F."/>
            <person name="Goodwin L."/>
            <person name="Pitluck S."/>
            <person name="Teshima H."/>
            <person name="Detter J.C."/>
            <person name="Han C."/>
            <person name="Tapia R."/>
            <person name="Land M."/>
            <person name="Hauser L."/>
            <person name="Kyrpides N."/>
            <person name="Ivanova N."/>
            <person name="Ovchinnikova G."/>
            <person name="Pagani I."/>
            <person name="Rawat S.R."/>
            <person name="Mannisto M."/>
            <person name="Haggblom M.M."/>
            <person name="Woyke T."/>
        </authorList>
    </citation>
    <scope>NUCLEOTIDE SEQUENCE [LARGE SCALE GENOMIC DNA]</scope>
    <source>
        <strain evidence="3">MP5ACTX9</strain>
    </source>
</reference>
<dbReference type="STRING" id="1198114.AciX9_3185"/>
<evidence type="ECO:0000313" key="2">
    <source>
        <dbReference type="EMBL" id="ADW70196.1"/>
    </source>
</evidence>
<sequence>MKIQLKHPRRWLIGGALLLLTATPSFALFGIGDIVFDPTSYASLVSQLTTIESQYKMLQNNIEHFSLKQQWQTTLTALKNVNVANMFGETNGMTVAFNTNSSSASTTAWKTATTPVSSNVTTYFSGQTVGSPQMSQLAMVEMSDSISPDCITAVGAYRAARTQNTTANSSLMANQLDGTSTTNSEVQQLNLLNAAEAQKMSEMQNQGAMQACLASQMAVQNMERRNAAATDLNTAAFVQQQRSTNDVSASNESNTWQTYLP</sequence>
<gene>
    <name evidence="2" type="ordered locus">AciX9_3185</name>
</gene>
<dbReference type="OrthoDB" id="116081at2"/>
<evidence type="ECO:0008006" key="4">
    <source>
        <dbReference type="Google" id="ProtNLM"/>
    </source>
</evidence>
<dbReference type="PaxDb" id="1198114-AciX9_3185"/>
<dbReference type="eggNOG" id="ENOG502ZBD3">
    <property type="taxonomic scope" value="Bacteria"/>
</dbReference>
<evidence type="ECO:0000256" key="1">
    <source>
        <dbReference type="SAM" id="MobiDB-lite"/>
    </source>
</evidence>
<evidence type="ECO:0000313" key="3">
    <source>
        <dbReference type="Proteomes" id="UP000000343"/>
    </source>
</evidence>
<dbReference type="EMBL" id="CP002480">
    <property type="protein sequence ID" value="ADW70196.1"/>
    <property type="molecule type" value="Genomic_DNA"/>
</dbReference>
<accession>E8X1G1</accession>
<dbReference type="HOGENOM" id="CLU_1061446_0_0_0"/>
<dbReference type="KEGG" id="acm:AciX9_3185"/>
<dbReference type="Proteomes" id="UP000000343">
    <property type="component" value="Chromosome"/>
</dbReference>
<keyword evidence="3" id="KW-1185">Reference proteome</keyword>
<dbReference type="AlphaFoldDB" id="E8X1G1"/>
<feature type="region of interest" description="Disordered" evidence="1">
    <location>
        <begin position="241"/>
        <end position="261"/>
    </location>
</feature>
<proteinExistence type="predicted"/>
<name>E8X1G1_GRATM</name>